<feature type="binding site" evidence="11">
    <location>
        <position position="225"/>
    </location>
    <ligand>
        <name>ATP</name>
        <dbReference type="ChEBI" id="CHEBI:30616"/>
    </ligand>
</feature>
<evidence type="ECO:0000256" key="4">
    <source>
        <dbReference type="ARBA" id="ARBA00022553"/>
    </source>
</evidence>
<dbReference type="InterPro" id="IPR016137">
    <property type="entry name" value="RGS"/>
</dbReference>
<proteinExistence type="evidence at transcript level"/>
<evidence type="ECO:0000256" key="5">
    <source>
        <dbReference type="ARBA" id="ARBA00022679"/>
    </source>
</evidence>
<dbReference type="PROSITE" id="PS00107">
    <property type="entry name" value="PROTEIN_KINASE_ATP"/>
    <property type="match status" value="1"/>
</dbReference>
<comment type="similarity">
    <text evidence="2 12">Belongs to the protein kinase superfamily. AGC Ser/Thr protein kinase family. GPRK subfamily.</text>
</comment>
<dbReference type="PANTHER" id="PTHR24355">
    <property type="entry name" value="G PROTEIN-COUPLED RECEPTOR KINASE/RIBOSOMAL PROTEIN S6 KINASE"/>
    <property type="match status" value="1"/>
</dbReference>
<dbReference type="GO" id="GO:0005737">
    <property type="term" value="C:cytoplasm"/>
    <property type="evidence" value="ECO:0007669"/>
    <property type="project" value="TreeGrafter"/>
</dbReference>
<keyword evidence="8 11" id="KW-0067">ATP-binding</keyword>
<comment type="function">
    <text evidence="9">Specifically phosphorylates the activated forms of G protein-coupled receptors.</text>
</comment>
<dbReference type="AlphaFoldDB" id="A0A517BDV0"/>
<dbReference type="InterPro" id="IPR044926">
    <property type="entry name" value="RGS_subdomain_2"/>
</dbReference>
<protein>
    <recommendedName>
        <fullName evidence="12">G protein-coupled receptor kinase</fullName>
        <ecNumber evidence="12">2.7.11.-</ecNumber>
    </recommendedName>
</protein>
<keyword evidence="16" id="KW-0675">Receptor</keyword>
<evidence type="ECO:0000256" key="11">
    <source>
        <dbReference type="PROSITE-ProRule" id="PRU10141"/>
    </source>
</evidence>
<keyword evidence="6 11" id="KW-0547">Nucleotide-binding</keyword>
<dbReference type="InterPro" id="IPR000719">
    <property type="entry name" value="Prot_kinase_dom"/>
</dbReference>
<evidence type="ECO:0000259" key="15">
    <source>
        <dbReference type="PROSITE" id="PS51285"/>
    </source>
</evidence>
<dbReference type="FunFam" id="1.10.167.10:FF:000009">
    <property type="entry name" value="G protein-coupled receptor kinase"/>
    <property type="match status" value="1"/>
</dbReference>
<dbReference type="Gene3D" id="1.10.167.10">
    <property type="entry name" value="Regulator of G-protein Signalling 4, domain 2"/>
    <property type="match status" value="1"/>
</dbReference>
<dbReference type="SMART" id="SM00315">
    <property type="entry name" value="RGS"/>
    <property type="match status" value="1"/>
</dbReference>
<dbReference type="PANTHER" id="PTHR24355:SF28">
    <property type="entry name" value="G PROTEIN-COUPLED RECEPTOR KINASE 2"/>
    <property type="match status" value="1"/>
</dbReference>
<comment type="catalytic activity">
    <reaction evidence="1">
        <text>[G-protein-coupled receptor] + ATP = [G-protein-coupled receptor]-phosphate + ADP + H(+)</text>
        <dbReference type="Rhea" id="RHEA:12008"/>
        <dbReference type="Rhea" id="RHEA-COMP:11260"/>
        <dbReference type="Rhea" id="RHEA-COMP:11261"/>
        <dbReference type="ChEBI" id="CHEBI:15378"/>
        <dbReference type="ChEBI" id="CHEBI:30616"/>
        <dbReference type="ChEBI" id="CHEBI:43176"/>
        <dbReference type="ChEBI" id="CHEBI:68546"/>
        <dbReference type="ChEBI" id="CHEBI:456216"/>
        <dbReference type="EC" id="2.7.11.16"/>
    </reaction>
</comment>
<evidence type="ECO:0000256" key="6">
    <source>
        <dbReference type="ARBA" id="ARBA00022741"/>
    </source>
</evidence>
<dbReference type="Gene3D" id="3.30.200.20">
    <property type="entry name" value="Phosphorylase Kinase, domain 1"/>
    <property type="match status" value="1"/>
</dbReference>
<dbReference type="GO" id="GO:0004703">
    <property type="term" value="F:G protein-coupled receptor kinase activity"/>
    <property type="evidence" value="ECO:0007669"/>
    <property type="project" value="UniProtKB-EC"/>
</dbReference>
<feature type="domain" description="RGS" evidence="14">
    <location>
        <begin position="59"/>
        <end position="172"/>
    </location>
</feature>
<feature type="domain" description="AGC-kinase C-terminal" evidence="15">
    <location>
        <begin position="454"/>
        <end position="519"/>
    </location>
</feature>
<evidence type="ECO:0000256" key="7">
    <source>
        <dbReference type="ARBA" id="ARBA00022777"/>
    </source>
</evidence>
<dbReference type="InterPro" id="IPR017441">
    <property type="entry name" value="Protein_kinase_ATP_BS"/>
</dbReference>
<evidence type="ECO:0000259" key="14">
    <source>
        <dbReference type="PROSITE" id="PS50132"/>
    </source>
</evidence>
<dbReference type="EC" id="2.7.11.-" evidence="12"/>
<evidence type="ECO:0000313" key="16">
    <source>
        <dbReference type="EMBL" id="QDR50922.1"/>
    </source>
</evidence>
<keyword evidence="4" id="KW-0597">Phosphoprotein</keyword>
<feature type="domain" description="Protein kinase" evidence="13">
    <location>
        <begin position="187"/>
        <end position="453"/>
    </location>
</feature>
<accession>A0A517BDV0</accession>
<keyword evidence="5 12" id="KW-0808">Transferase</keyword>
<dbReference type="Pfam" id="PF00615">
    <property type="entry name" value="RGS"/>
    <property type="match status" value="1"/>
</dbReference>
<dbReference type="Gene3D" id="1.10.510.10">
    <property type="entry name" value="Transferase(Phosphotransferase) domain 1"/>
    <property type="match status" value="1"/>
</dbReference>
<dbReference type="PRINTS" id="PR00717">
    <property type="entry name" value="GPCRKINASE"/>
</dbReference>
<dbReference type="EMBL" id="MK983032">
    <property type="protein sequence ID" value="QDR50922.1"/>
    <property type="molecule type" value="mRNA"/>
</dbReference>
<evidence type="ECO:0000256" key="2">
    <source>
        <dbReference type="ARBA" id="ARBA00009793"/>
    </source>
</evidence>
<sequence length="599" mass="67571">MELENIVANTVYLKAREGGSDSNKGKSKKWRKILQFPHISQCLDIKTKIDVEYDYVVDQQPIGKLLFRQFCERNRPHYHKYNSFLDAAERYEVEVDENRVALAADVFSRYLQTENGEAVTDVVPSDIIDDASKLLEGGAKDIFSECIRCVKSFLAGSPFAEFERSMYFHRYLQWKWLEAQPVTQNTFRMYRVLGKGGFGEVCACQVRATGKMYACKKLEKKRIKKRKGEGMVLSEKQILQRINSRFVVNLAYAYETKDALCLVLTIMNGGDLKFHIYNMCGADTGLGLERSRFYAAQVACGLEHLHKMGIVYRDCKPENILLDDAGHVRISDLGLAMDVPEGGSVRGRVGTVGYMAPEVIDNERYTFSPDWFSFGCLVYEMIEGRAPFRARKEKVKREEVDRRVKHEQEKYSGKFSECARSLCSALLHKSAGGRLGAGGGRRGASLVKAHRFFTRLNWARLEAGMVDAPFVPDPHAVYAKDVLDIEQFSTVKGVNLDAGDDTFYGKFSTGSVSIPWQREMIETGCFNELNVFCADEEGRECRTADLQLTPDAPAPEDDTGCFLFARRVLCPQKKVPPRLRAVPVPEHLLQPASPPPALS</sequence>
<dbReference type="InterPro" id="IPR036305">
    <property type="entry name" value="RGS_sf"/>
</dbReference>
<evidence type="ECO:0000256" key="12">
    <source>
        <dbReference type="RuleBase" id="RU000308"/>
    </source>
</evidence>
<dbReference type="FunFam" id="1.10.510.10:FF:000074">
    <property type="entry name" value="G protein-coupled receptor kinase"/>
    <property type="match status" value="1"/>
</dbReference>
<evidence type="ECO:0000256" key="8">
    <source>
        <dbReference type="ARBA" id="ARBA00022840"/>
    </source>
</evidence>
<evidence type="ECO:0000256" key="10">
    <source>
        <dbReference type="PIRSR" id="PIRSR600239-51"/>
    </source>
</evidence>
<keyword evidence="3 12" id="KW-0723">Serine/threonine-protein kinase</keyword>
<dbReference type="InterPro" id="IPR000961">
    <property type="entry name" value="AGC-kinase_C"/>
</dbReference>
<keyword evidence="7 12" id="KW-0418">Kinase</keyword>
<dbReference type="Pfam" id="PF00069">
    <property type="entry name" value="Pkinase"/>
    <property type="match status" value="1"/>
</dbReference>
<organism evidence="16">
    <name type="scientific">Heliconius melpomene</name>
    <name type="common">Postman butterfly</name>
    <dbReference type="NCBI Taxonomy" id="34740"/>
    <lineage>
        <taxon>Eukaryota</taxon>
        <taxon>Metazoa</taxon>
        <taxon>Ecdysozoa</taxon>
        <taxon>Arthropoda</taxon>
        <taxon>Hexapoda</taxon>
        <taxon>Insecta</taxon>
        <taxon>Pterygota</taxon>
        <taxon>Neoptera</taxon>
        <taxon>Endopterygota</taxon>
        <taxon>Lepidoptera</taxon>
        <taxon>Glossata</taxon>
        <taxon>Ditrysia</taxon>
        <taxon>Papilionoidea</taxon>
        <taxon>Nymphalidae</taxon>
        <taxon>Heliconiinae</taxon>
        <taxon>Heliconiini</taxon>
        <taxon>Heliconius</taxon>
    </lineage>
</organism>
<evidence type="ECO:0000256" key="1">
    <source>
        <dbReference type="ARBA" id="ARBA00001256"/>
    </source>
</evidence>
<dbReference type="SUPFAM" id="SSF56112">
    <property type="entry name" value="Protein kinase-like (PK-like)"/>
    <property type="match status" value="1"/>
</dbReference>
<dbReference type="PROSITE" id="PS50132">
    <property type="entry name" value="RGS"/>
    <property type="match status" value="1"/>
</dbReference>
<dbReference type="SMART" id="SM00133">
    <property type="entry name" value="S_TK_X"/>
    <property type="match status" value="1"/>
</dbReference>
<dbReference type="GO" id="GO:0007165">
    <property type="term" value="P:signal transduction"/>
    <property type="evidence" value="ECO:0007669"/>
    <property type="project" value="InterPro"/>
</dbReference>
<reference evidence="16" key="1">
    <citation type="journal article" date="2019" name="Genome Biol. Evol.">
        <title>Evolution of Phototransduction Genes in Lepidoptera.</title>
        <authorList>
            <person name="Macias-Munoz A."/>
            <person name="Rangel Olguin A."/>
            <person name="Briscoe A."/>
        </authorList>
    </citation>
    <scope>NUCLEOTIDE SEQUENCE</scope>
</reference>
<evidence type="ECO:0000256" key="9">
    <source>
        <dbReference type="ARBA" id="ARBA00057847"/>
    </source>
</evidence>
<dbReference type="PROSITE" id="PS51285">
    <property type="entry name" value="AGC_KINASE_CTER"/>
    <property type="match status" value="1"/>
</dbReference>
<evidence type="ECO:0000256" key="3">
    <source>
        <dbReference type="ARBA" id="ARBA00022527"/>
    </source>
</evidence>
<dbReference type="CDD" id="cd05605">
    <property type="entry name" value="STKc_GRK4_like"/>
    <property type="match status" value="1"/>
</dbReference>
<dbReference type="PROSITE" id="PS50011">
    <property type="entry name" value="PROTEIN_KINASE_DOM"/>
    <property type="match status" value="1"/>
</dbReference>
<dbReference type="GO" id="GO:0005524">
    <property type="term" value="F:ATP binding"/>
    <property type="evidence" value="ECO:0007669"/>
    <property type="project" value="UniProtKB-UniRule"/>
</dbReference>
<dbReference type="SUPFAM" id="SSF48097">
    <property type="entry name" value="Regulator of G-protein signaling, RGS"/>
    <property type="match status" value="1"/>
</dbReference>
<feature type="active site" description="Proton acceptor" evidence="10">
    <location>
        <position position="314"/>
    </location>
</feature>
<dbReference type="InterPro" id="IPR000239">
    <property type="entry name" value="GPCR_kinase"/>
</dbReference>
<name>A0A517BDV0_HELME</name>
<evidence type="ECO:0000259" key="13">
    <source>
        <dbReference type="PROSITE" id="PS50011"/>
    </source>
</evidence>
<dbReference type="InterPro" id="IPR011009">
    <property type="entry name" value="Kinase-like_dom_sf"/>
</dbReference>
<dbReference type="GO" id="GO:0009966">
    <property type="term" value="P:regulation of signal transduction"/>
    <property type="evidence" value="ECO:0007669"/>
    <property type="project" value="TreeGrafter"/>
</dbReference>